<dbReference type="SUPFAM" id="SSF50494">
    <property type="entry name" value="Trypsin-like serine proteases"/>
    <property type="match status" value="1"/>
</dbReference>
<accession>A0A9E2NP34</accession>
<dbReference type="EC" id="3.4.14.-" evidence="7"/>
<evidence type="ECO:0000256" key="3">
    <source>
        <dbReference type="ARBA" id="ARBA00022670"/>
    </source>
</evidence>
<protein>
    <recommendedName>
        <fullName evidence="7">Dipeptidyl-peptidase</fullName>
        <ecNumber evidence="7">3.4.14.-</ecNumber>
    </recommendedName>
</protein>
<keyword evidence="4 7" id="KW-0732">Signal</keyword>
<reference evidence="8" key="2">
    <citation type="submission" date="2021-04" db="EMBL/GenBank/DDBJ databases">
        <authorList>
            <person name="Gilroy R."/>
        </authorList>
    </citation>
    <scope>NUCLEOTIDE SEQUENCE</scope>
    <source>
        <strain evidence="8">B3-3758</strain>
    </source>
</reference>
<comment type="caution">
    <text evidence="8">The sequence shown here is derived from an EMBL/GenBank/DDBJ whole genome shotgun (WGS) entry which is preliminary data.</text>
</comment>
<keyword evidence="2 7" id="KW-0031">Aminopeptidase</keyword>
<dbReference type="InterPro" id="IPR009003">
    <property type="entry name" value="Peptidase_S1_PA"/>
</dbReference>
<dbReference type="GO" id="GO:0070009">
    <property type="term" value="F:serine-type aminopeptidase activity"/>
    <property type="evidence" value="ECO:0007669"/>
    <property type="project" value="UniProtKB-UniRule"/>
</dbReference>
<proteinExistence type="inferred from homology"/>
<evidence type="ECO:0000256" key="4">
    <source>
        <dbReference type="ARBA" id="ARBA00022729"/>
    </source>
</evidence>
<dbReference type="FunFam" id="2.40.10.10:FF:000128">
    <property type="entry name" value="S46 family peptidase"/>
    <property type="match status" value="1"/>
</dbReference>
<dbReference type="InterPro" id="IPR043504">
    <property type="entry name" value="Peptidase_S1_PA_chymotrypsin"/>
</dbReference>
<dbReference type="PANTHER" id="PTHR38469:SF1">
    <property type="entry name" value="PERIPLASMIC PEPTIDASE SUBFAMILY S1B"/>
    <property type="match status" value="1"/>
</dbReference>
<keyword evidence="6 7" id="KW-0720">Serine protease</keyword>
<dbReference type="GO" id="GO:0006508">
    <property type="term" value="P:proteolysis"/>
    <property type="evidence" value="ECO:0007669"/>
    <property type="project" value="UniProtKB-KW"/>
</dbReference>
<evidence type="ECO:0000313" key="9">
    <source>
        <dbReference type="Proteomes" id="UP000824236"/>
    </source>
</evidence>
<evidence type="ECO:0000256" key="1">
    <source>
        <dbReference type="ARBA" id="ARBA00010491"/>
    </source>
</evidence>
<dbReference type="Pfam" id="PF10459">
    <property type="entry name" value="Peptidase_S46"/>
    <property type="match status" value="1"/>
</dbReference>
<evidence type="ECO:0000313" key="8">
    <source>
        <dbReference type="EMBL" id="MBU3814668.1"/>
    </source>
</evidence>
<dbReference type="Proteomes" id="UP000824236">
    <property type="component" value="Unassembled WGS sequence"/>
</dbReference>
<keyword evidence="3 7" id="KW-0645">Protease</keyword>
<evidence type="ECO:0000256" key="5">
    <source>
        <dbReference type="ARBA" id="ARBA00022801"/>
    </source>
</evidence>
<reference evidence="8" key="1">
    <citation type="journal article" date="2021" name="PeerJ">
        <title>Extensive microbial diversity within the chicken gut microbiome revealed by metagenomics and culture.</title>
        <authorList>
            <person name="Gilroy R."/>
            <person name="Ravi A."/>
            <person name="Getino M."/>
            <person name="Pursley I."/>
            <person name="Horton D.L."/>
            <person name="Alikhan N.F."/>
            <person name="Baker D."/>
            <person name="Gharbi K."/>
            <person name="Hall N."/>
            <person name="Watson M."/>
            <person name="Adriaenssens E.M."/>
            <person name="Foster-Nyarko E."/>
            <person name="Jarju S."/>
            <person name="Secka A."/>
            <person name="Antonio M."/>
            <person name="Oren A."/>
            <person name="Chaudhuri R.R."/>
            <person name="La Ragione R."/>
            <person name="Hildebrand F."/>
            <person name="Pallen M.J."/>
        </authorList>
    </citation>
    <scope>NUCLEOTIDE SEQUENCE</scope>
    <source>
        <strain evidence="8">B3-3758</strain>
    </source>
</reference>
<dbReference type="Gene3D" id="2.40.10.10">
    <property type="entry name" value="Trypsin-like serine proteases"/>
    <property type="match status" value="1"/>
</dbReference>
<dbReference type="InterPro" id="IPR019500">
    <property type="entry name" value="Pep_S46"/>
</dbReference>
<dbReference type="AlphaFoldDB" id="A0A9E2NP34"/>
<evidence type="ECO:0000256" key="2">
    <source>
        <dbReference type="ARBA" id="ARBA00022438"/>
    </source>
</evidence>
<feature type="chain" id="PRO_5039758414" description="Dipeptidyl-peptidase" evidence="7">
    <location>
        <begin position="22"/>
        <end position="715"/>
    </location>
</feature>
<evidence type="ECO:0000256" key="7">
    <source>
        <dbReference type="RuleBase" id="RU366067"/>
    </source>
</evidence>
<comment type="function">
    <text evidence="7">Catalyzes the removal of dipeptides from the N-terminus of oligopeptides.</text>
</comment>
<sequence length="715" mass="80113">MNVKKYFVAAFAALMACAAQADEGMWLLQLLKEQNSIELMKKQGLKLEADDLYNPNGVSLKDAVGIFGGGCTGEIISPEGLILTNHHCGYASIQQHSSVEHDYLTDGFWAMSRAEELPTPGLKFRFVHRIVDITDLVNQKVKAGEVDETTAMTSPFLRKVAQEELAKSDLNGKPGIVAQALPFYAGNKFYLIYYKVYSDVRMVAAPPSSVGKFGGETDNWMWPRHTGDFSIFRIYADKNGEPADYSADNVPLKTPKFLPISIKGLNEGDYAMIMGFPGSTERYLTQSEVRQMMTAQNQAMIDMRTVYLDVLKKYMRESDKIRIQYANKFAGSSNYWKNSIGMNKAIIDNDVLGTKAEQEKKFAAFAQGKPEYEGVVEKIDAIVEKATPILRRFMYLNEGLRTIEFGCPPAVMDKIKEALETKNDSLLEVGKKQLEAAYENIYNKDYSPMVDEAVAIAVLPALAQKLKPEELPDCYRLIVGEYKGRFVQEMFNNSILSSRENLDKFLKKPTIKAIEKDLATIYSRSKLAKLKETAQELAQATEGLDLLHKAYIRGLNEMNLPTPSYPDANFTIRLTYGNVKSYDPKDGVHYKYFTTTDGILQKEDPENPEFVVPAKLKELIQKKDFGRYAMADGTMPVCFLTTNDITGGNSGSPVIDGEGNLIGCAFDGNWESLSGDINFDDNLQRCIALDIRYMLFILEKLGGCKHLIDEMTIIE</sequence>
<dbReference type="PROSITE" id="PS51257">
    <property type="entry name" value="PROKAR_LIPOPROTEIN"/>
    <property type="match status" value="1"/>
</dbReference>
<gene>
    <name evidence="8" type="ORF">H9791_09230</name>
</gene>
<dbReference type="GO" id="GO:0043171">
    <property type="term" value="P:peptide catabolic process"/>
    <property type="evidence" value="ECO:0007669"/>
    <property type="project" value="UniProtKB-UniRule"/>
</dbReference>
<evidence type="ECO:0000256" key="6">
    <source>
        <dbReference type="ARBA" id="ARBA00022825"/>
    </source>
</evidence>
<dbReference type="GO" id="GO:0008239">
    <property type="term" value="F:dipeptidyl-peptidase activity"/>
    <property type="evidence" value="ECO:0007669"/>
    <property type="project" value="UniProtKB-UniRule"/>
</dbReference>
<keyword evidence="5 7" id="KW-0378">Hydrolase</keyword>
<feature type="signal peptide" evidence="7">
    <location>
        <begin position="1"/>
        <end position="21"/>
    </location>
</feature>
<dbReference type="PANTHER" id="PTHR38469">
    <property type="entry name" value="PERIPLASMIC PEPTIDASE SUBFAMILY S1B"/>
    <property type="match status" value="1"/>
</dbReference>
<organism evidence="8 9">
    <name type="scientific">Candidatus Bacteroides intestinipullorum</name>
    <dbReference type="NCBI Taxonomy" id="2838471"/>
    <lineage>
        <taxon>Bacteria</taxon>
        <taxon>Pseudomonadati</taxon>
        <taxon>Bacteroidota</taxon>
        <taxon>Bacteroidia</taxon>
        <taxon>Bacteroidales</taxon>
        <taxon>Bacteroidaceae</taxon>
        <taxon>Bacteroides</taxon>
    </lineage>
</organism>
<comment type="similarity">
    <text evidence="1 7">Belongs to the peptidase S46 family.</text>
</comment>
<name>A0A9E2NP34_9BACE</name>
<dbReference type="EMBL" id="JAHLFO010000124">
    <property type="protein sequence ID" value="MBU3814668.1"/>
    <property type="molecule type" value="Genomic_DNA"/>
</dbReference>